<dbReference type="InterPro" id="IPR029063">
    <property type="entry name" value="SAM-dependent_MTases_sf"/>
</dbReference>
<organism evidence="2 3">
    <name type="scientific">Chryseosolibacter indicus</name>
    <dbReference type="NCBI Taxonomy" id="2782351"/>
    <lineage>
        <taxon>Bacteria</taxon>
        <taxon>Pseudomonadati</taxon>
        <taxon>Bacteroidota</taxon>
        <taxon>Cytophagia</taxon>
        <taxon>Cytophagales</taxon>
        <taxon>Chryseotaleaceae</taxon>
        <taxon>Chryseosolibacter</taxon>
    </lineage>
</organism>
<keyword evidence="2" id="KW-0808">Transferase</keyword>
<dbReference type="InterPro" id="IPR052514">
    <property type="entry name" value="SAM-dependent_MTase"/>
</dbReference>
<dbReference type="SUPFAM" id="SSF53335">
    <property type="entry name" value="S-adenosyl-L-methionine-dependent methyltransferases"/>
    <property type="match status" value="1"/>
</dbReference>
<feature type="domain" description="Methyltransferase FkbM" evidence="1">
    <location>
        <begin position="94"/>
        <end position="230"/>
    </location>
</feature>
<evidence type="ECO:0000313" key="2">
    <source>
        <dbReference type="EMBL" id="MBT1702224.1"/>
    </source>
</evidence>
<dbReference type="PANTHER" id="PTHR34203">
    <property type="entry name" value="METHYLTRANSFERASE, FKBM FAMILY PROTEIN"/>
    <property type="match status" value="1"/>
</dbReference>
<gene>
    <name evidence="2" type="ORF">KK060_02980</name>
</gene>
<dbReference type="NCBIfam" id="TIGR01444">
    <property type="entry name" value="fkbM_fam"/>
    <property type="match status" value="1"/>
</dbReference>
<dbReference type="PANTHER" id="PTHR34203:SF13">
    <property type="entry name" value="EXPRESSED PROTEIN"/>
    <property type="match status" value="1"/>
</dbReference>
<keyword evidence="3" id="KW-1185">Reference proteome</keyword>
<dbReference type="EMBL" id="JAHESD010000004">
    <property type="protein sequence ID" value="MBT1702224.1"/>
    <property type="molecule type" value="Genomic_DNA"/>
</dbReference>
<evidence type="ECO:0000259" key="1">
    <source>
        <dbReference type="Pfam" id="PF05050"/>
    </source>
</evidence>
<dbReference type="Pfam" id="PF05050">
    <property type="entry name" value="Methyltransf_21"/>
    <property type="match status" value="1"/>
</dbReference>
<protein>
    <submittedName>
        <fullName evidence="2">FkbM family methyltransferase</fullName>
    </submittedName>
</protein>
<sequence>MTYIKHYAKVISHLFSSTYSYKKFSLFLDYVVLVINSFIHHKISKRINNNACCKFLGFNITFDDYGQLIDMIEEIFIYQVYKFESVRNTPTIIDCGSNIGISVLFFKRLYPSAIIYAFEPDKKAFDLLERNIHENNLTEVFAFNIALTKHDGEVMLYRSHHEGLLNTRLFYTAGSTAQGAVQSARLTNYISEPVDLLKIDVEGSELAIIEDLMENQKIRFAEQMIIEYHLMITLQPVENFIKQLKPFYRACTVSNDILHTHASELLIRCTN</sequence>
<dbReference type="Gene3D" id="3.40.50.150">
    <property type="entry name" value="Vaccinia Virus protein VP39"/>
    <property type="match status" value="1"/>
</dbReference>
<evidence type="ECO:0000313" key="3">
    <source>
        <dbReference type="Proteomes" id="UP000772618"/>
    </source>
</evidence>
<reference evidence="2 3" key="1">
    <citation type="submission" date="2021-05" db="EMBL/GenBank/DDBJ databases">
        <title>A Polyphasic approach of four new species of the genus Ohtaekwangia: Ohtaekwangia histidinii sp. nov., Ohtaekwangia cretensis sp. nov., Ohtaekwangia indiensis sp. nov., Ohtaekwangia reichenbachii sp. nov. from diverse environment.</title>
        <authorList>
            <person name="Octaviana S."/>
        </authorList>
    </citation>
    <scope>NUCLEOTIDE SEQUENCE [LARGE SCALE GENOMIC DNA]</scope>
    <source>
        <strain evidence="2 3">PWU20</strain>
    </source>
</reference>
<dbReference type="GO" id="GO:0008168">
    <property type="term" value="F:methyltransferase activity"/>
    <property type="evidence" value="ECO:0007669"/>
    <property type="project" value="UniProtKB-KW"/>
</dbReference>
<dbReference type="RefSeq" id="WP_254152009.1">
    <property type="nucleotide sequence ID" value="NZ_JAHESD010000004.1"/>
</dbReference>
<proteinExistence type="predicted"/>
<dbReference type="Proteomes" id="UP000772618">
    <property type="component" value="Unassembled WGS sequence"/>
</dbReference>
<dbReference type="GO" id="GO:0032259">
    <property type="term" value="P:methylation"/>
    <property type="evidence" value="ECO:0007669"/>
    <property type="project" value="UniProtKB-KW"/>
</dbReference>
<keyword evidence="2" id="KW-0489">Methyltransferase</keyword>
<comment type="caution">
    <text evidence="2">The sequence shown here is derived from an EMBL/GenBank/DDBJ whole genome shotgun (WGS) entry which is preliminary data.</text>
</comment>
<accession>A0ABS5VN00</accession>
<dbReference type="InterPro" id="IPR006342">
    <property type="entry name" value="FkbM_mtfrase"/>
</dbReference>
<name>A0ABS5VN00_9BACT</name>